<dbReference type="EMBL" id="CP000155">
    <property type="protein sequence ID" value="ABC26980.1"/>
    <property type="molecule type" value="Genomic_DNA"/>
</dbReference>
<dbReference type="GO" id="GO:0016787">
    <property type="term" value="F:hydrolase activity"/>
    <property type="evidence" value="ECO:0007669"/>
    <property type="project" value="TreeGrafter"/>
</dbReference>
<reference evidence="5 6" key="1">
    <citation type="journal article" date="2005" name="Nucleic Acids Res.">
        <title>Genomic blueprint of Hahella chejuensis, a marine microbe producing an algicidal agent.</title>
        <authorList>
            <person name="Jeong H."/>
            <person name="Yim J.H."/>
            <person name="Lee C."/>
            <person name="Choi S.-H."/>
            <person name="Park Y.K."/>
            <person name="Yoon S.H."/>
            <person name="Hur C.-G."/>
            <person name="Kang H.-Y."/>
            <person name="Kim D."/>
            <person name="Lee H.H."/>
            <person name="Park K.H."/>
            <person name="Park S.-H."/>
            <person name="Park H.-S."/>
            <person name="Lee H.K."/>
            <person name="Oh T.K."/>
            <person name="Kim J.F."/>
        </authorList>
    </citation>
    <scope>NUCLEOTIDE SEQUENCE [LARGE SCALE GENOMIC DNA]</scope>
    <source>
        <strain evidence="5 6">KCTC 2396</strain>
    </source>
</reference>
<gene>
    <name evidence="5" type="ordered locus">HCH_00058</name>
</gene>
<protein>
    <submittedName>
        <fullName evidence="5">Strictosidine synthase family protein</fullName>
    </submittedName>
</protein>
<dbReference type="HOGENOM" id="CLU_023267_0_1_6"/>
<evidence type="ECO:0000313" key="6">
    <source>
        <dbReference type="Proteomes" id="UP000000238"/>
    </source>
</evidence>
<dbReference type="SUPFAM" id="SSF63829">
    <property type="entry name" value="Calcium-dependent phosphotriesterase"/>
    <property type="match status" value="1"/>
</dbReference>
<evidence type="ECO:0000256" key="1">
    <source>
        <dbReference type="ARBA" id="ARBA00009191"/>
    </source>
</evidence>
<dbReference type="Gene3D" id="2.120.10.30">
    <property type="entry name" value="TolB, C-terminal domain"/>
    <property type="match status" value="1"/>
</dbReference>
<keyword evidence="3" id="KW-0325">Glycoprotein</keyword>
<dbReference type="KEGG" id="hch:HCH_00058"/>
<keyword evidence="2" id="KW-0597">Phosphoprotein</keyword>
<dbReference type="RefSeq" id="WP_011394057.1">
    <property type="nucleotide sequence ID" value="NC_007645.1"/>
</dbReference>
<sequence length="362" mass="39464">MKASLRLLTVVGVILLTYFLFSPAVINPEAYDAPSAPDLEGSYAPNQRLLEAELIGQGRLDGPEDVAQDADGAIYAGLANGDIVRINKDGELKVLANTGGRPLGLEFNPAGDLIVADAAKGLLQLDKEGKLTVLTSKADNLPFGVADDVDVGEDGVIYFSDASWRWGVHEHRLDLIESRPHGRLLRYDPGAGVTTVLLEDLYFANGVALSQNEDFVAVCETGRYRVRRYWLQGPKQGTSDILIENLPGFPDGVSSNGAGEFWIALIAPRNGVLDFMHSFPWLKSRMSKLPEALQPQAERYGFVLGVNEQGEILHNLQDPEGERLHTITSVEQVGDVLLFGTLTGDWIGRLSLTREESESPEL</sequence>
<evidence type="ECO:0000259" key="4">
    <source>
        <dbReference type="Pfam" id="PF03088"/>
    </source>
</evidence>
<proteinExistence type="inferred from homology"/>
<dbReference type="eggNOG" id="COG3386">
    <property type="taxonomic scope" value="Bacteria"/>
</dbReference>
<dbReference type="PANTHER" id="PTHR10426:SF88">
    <property type="entry name" value="ADIPOCYTE PLASMA MEMBRANE-ASSOCIATED PROTEIN HEMOMUCIN-RELATED"/>
    <property type="match status" value="1"/>
</dbReference>
<feature type="domain" description="Strictosidine synthase conserved region" evidence="4">
    <location>
        <begin position="147"/>
        <end position="233"/>
    </location>
</feature>
<dbReference type="PANTHER" id="PTHR10426">
    <property type="entry name" value="STRICTOSIDINE SYNTHASE-RELATED"/>
    <property type="match status" value="1"/>
</dbReference>
<dbReference type="STRING" id="349521.HCH_00058"/>
<evidence type="ECO:0000256" key="2">
    <source>
        <dbReference type="ARBA" id="ARBA00022553"/>
    </source>
</evidence>
<dbReference type="Pfam" id="PF03088">
    <property type="entry name" value="Str_synth"/>
    <property type="match status" value="1"/>
</dbReference>
<organism evidence="5 6">
    <name type="scientific">Hahella chejuensis (strain KCTC 2396)</name>
    <dbReference type="NCBI Taxonomy" id="349521"/>
    <lineage>
        <taxon>Bacteria</taxon>
        <taxon>Pseudomonadati</taxon>
        <taxon>Pseudomonadota</taxon>
        <taxon>Gammaproteobacteria</taxon>
        <taxon>Oceanospirillales</taxon>
        <taxon>Hahellaceae</taxon>
        <taxon>Hahella</taxon>
    </lineage>
</organism>
<comment type="similarity">
    <text evidence="1">Belongs to the strictosidine synthase family.</text>
</comment>
<evidence type="ECO:0000313" key="5">
    <source>
        <dbReference type="EMBL" id="ABC26980.1"/>
    </source>
</evidence>
<dbReference type="AlphaFoldDB" id="Q2SQU4"/>
<evidence type="ECO:0000256" key="3">
    <source>
        <dbReference type="ARBA" id="ARBA00023180"/>
    </source>
</evidence>
<dbReference type="Proteomes" id="UP000000238">
    <property type="component" value="Chromosome"/>
</dbReference>
<dbReference type="Pfam" id="PF20067">
    <property type="entry name" value="SSL_N"/>
    <property type="match status" value="1"/>
</dbReference>
<accession>Q2SQU4</accession>
<name>Q2SQU4_HAHCH</name>
<dbReference type="InterPro" id="IPR011042">
    <property type="entry name" value="6-blade_b-propeller_TolB-like"/>
</dbReference>
<dbReference type="InterPro" id="IPR018119">
    <property type="entry name" value="Strictosidine_synth_cons-reg"/>
</dbReference>
<dbReference type="OrthoDB" id="9775406at2"/>
<keyword evidence="6" id="KW-1185">Reference proteome</keyword>
<dbReference type="FunFam" id="2.120.10.30:FF:000066">
    <property type="entry name" value="ABC transporter permease protein"/>
    <property type="match status" value="1"/>
</dbReference>
<dbReference type="GO" id="GO:0012505">
    <property type="term" value="C:endomembrane system"/>
    <property type="evidence" value="ECO:0007669"/>
    <property type="project" value="TreeGrafter"/>
</dbReference>